<keyword evidence="3" id="KW-1185">Reference proteome</keyword>
<accession>A0A6G1GWT3</accession>
<protein>
    <submittedName>
        <fullName evidence="2">Uncharacterized protein</fullName>
    </submittedName>
</protein>
<sequence>MCLFETKKRAPYVYEAPRHRSYYTSVPGGTARVASVPRRSYDYDIVRTSTHSHRHPHRHHHHHHHHPRIIEEKKTRIIRT</sequence>
<evidence type="ECO:0000313" key="2">
    <source>
        <dbReference type="EMBL" id="KAF1985413.1"/>
    </source>
</evidence>
<dbReference type="AlphaFoldDB" id="A0A6G1GWT3"/>
<organism evidence="2 3">
    <name type="scientific">Aulographum hederae CBS 113979</name>
    <dbReference type="NCBI Taxonomy" id="1176131"/>
    <lineage>
        <taxon>Eukaryota</taxon>
        <taxon>Fungi</taxon>
        <taxon>Dikarya</taxon>
        <taxon>Ascomycota</taxon>
        <taxon>Pezizomycotina</taxon>
        <taxon>Dothideomycetes</taxon>
        <taxon>Pleosporomycetidae</taxon>
        <taxon>Aulographales</taxon>
        <taxon>Aulographaceae</taxon>
    </lineage>
</organism>
<evidence type="ECO:0000313" key="3">
    <source>
        <dbReference type="Proteomes" id="UP000800041"/>
    </source>
</evidence>
<name>A0A6G1GWT3_9PEZI</name>
<dbReference type="Proteomes" id="UP000800041">
    <property type="component" value="Unassembled WGS sequence"/>
</dbReference>
<dbReference type="EMBL" id="ML977162">
    <property type="protein sequence ID" value="KAF1985413.1"/>
    <property type="molecule type" value="Genomic_DNA"/>
</dbReference>
<feature type="region of interest" description="Disordered" evidence="1">
    <location>
        <begin position="50"/>
        <end position="80"/>
    </location>
</feature>
<feature type="compositionally biased region" description="Basic residues" evidence="1">
    <location>
        <begin position="50"/>
        <end position="67"/>
    </location>
</feature>
<proteinExistence type="predicted"/>
<feature type="compositionally biased region" description="Basic and acidic residues" evidence="1">
    <location>
        <begin position="68"/>
        <end position="80"/>
    </location>
</feature>
<reference evidence="2" key="1">
    <citation type="journal article" date="2020" name="Stud. Mycol.">
        <title>101 Dothideomycetes genomes: a test case for predicting lifestyles and emergence of pathogens.</title>
        <authorList>
            <person name="Haridas S."/>
            <person name="Albert R."/>
            <person name="Binder M."/>
            <person name="Bloem J."/>
            <person name="Labutti K."/>
            <person name="Salamov A."/>
            <person name="Andreopoulos B."/>
            <person name="Baker S."/>
            <person name="Barry K."/>
            <person name="Bills G."/>
            <person name="Bluhm B."/>
            <person name="Cannon C."/>
            <person name="Castanera R."/>
            <person name="Culley D."/>
            <person name="Daum C."/>
            <person name="Ezra D."/>
            <person name="Gonzalez J."/>
            <person name="Henrissat B."/>
            <person name="Kuo A."/>
            <person name="Liang C."/>
            <person name="Lipzen A."/>
            <person name="Lutzoni F."/>
            <person name="Magnuson J."/>
            <person name="Mondo S."/>
            <person name="Nolan M."/>
            <person name="Ohm R."/>
            <person name="Pangilinan J."/>
            <person name="Park H.-J."/>
            <person name="Ramirez L."/>
            <person name="Alfaro M."/>
            <person name="Sun H."/>
            <person name="Tritt A."/>
            <person name="Yoshinaga Y."/>
            <person name="Zwiers L.-H."/>
            <person name="Turgeon B."/>
            <person name="Goodwin S."/>
            <person name="Spatafora J."/>
            <person name="Crous P."/>
            <person name="Grigoriev I."/>
        </authorList>
    </citation>
    <scope>NUCLEOTIDE SEQUENCE</scope>
    <source>
        <strain evidence="2">CBS 113979</strain>
    </source>
</reference>
<gene>
    <name evidence="2" type="ORF">K402DRAFT_394751</name>
</gene>
<evidence type="ECO:0000256" key="1">
    <source>
        <dbReference type="SAM" id="MobiDB-lite"/>
    </source>
</evidence>